<dbReference type="OrthoDB" id="7827308at2"/>
<gene>
    <name evidence="1" type="ORF">SAMN06273572_101882</name>
</gene>
<accession>A0A2C9CP88</accession>
<organism evidence="1 2">
    <name type="scientific">Pontivivens marinum</name>
    <dbReference type="NCBI Taxonomy" id="1690039"/>
    <lineage>
        <taxon>Bacteria</taxon>
        <taxon>Pseudomonadati</taxon>
        <taxon>Pseudomonadota</taxon>
        <taxon>Alphaproteobacteria</taxon>
        <taxon>Rhodobacterales</taxon>
        <taxon>Paracoccaceae</taxon>
        <taxon>Pontivivens</taxon>
    </lineage>
</organism>
<dbReference type="Proteomes" id="UP000220034">
    <property type="component" value="Unassembled WGS sequence"/>
</dbReference>
<keyword evidence="2" id="KW-1185">Reference proteome</keyword>
<proteinExistence type="predicted"/>
<dbReference type="EMBL" id="OCTN01000001">
    <property type="protein sequence ID" value="SOH93028.1"/>
    <property type="molecule type" value="Genomic_DNA"/>
</dbReference>
<name>A0A2C9CP88_9RHOB</name>
<evidence type="ECO:0000313" key="2">
    <source>
        <dbReference type="Proteomes" id="UP000220034"/>
    </source>
</evidence>
<sequence>MSEQLDVTRLFTRSDGSYAFARWNRPIAPVVFGVEDQTVALVKDALQAVATLANMPLAETDPELGANMMWFFLRDWSELTATPDLDQLIPELPDLITRLQAAGANQYRIFRFDPDGAIRACFVFIRMDAQLADVPADTLALGHAVQSILLWSDTAFAQTSPLAIVQTGGPAVLRPEIADVIRAGYAAALPAHATDASHALRLQARLPSARR</sequence>
<dbReference type="AlphaFoldDB" id="A0A2C9CP88"/>
<evidence type="ECO:0000313" key="1">
    <source>
        <dbReference type="EMBL" id="SOH93028.1"/>
    </source>
</evidence>
<protein>
    <submittedName>
        <fullName evidence="1">Uncharacterized protein</fullName>
    </submittedName>
</protein>
<reference evidence="2" key="1">
    <citation type="submission" date="2017-09" db="EMBL/GenBank/DDBJ databases">
        <authorList>
            <person name="Varghese N."/>
            <person name="Submissions S."/>
        </authorList>
    </citation>
    <scope>NUCLEOTIDE SEQUENCE [LARGE SCALE GENOMIC DNA]</scope>
    <source>
        <strain evidence="2">C7</strain>
    </source>
</reference>
<dbReference type="RefSeq" id="WP_097928568.1">
    <property type="nucleotide sequence ID" value="NZ_OCTN01000001.1"/>
</dbReference>